<dbReference type="InterPro" id="IPR016191">
    <property type="entry name" value="Ribonuclease/ribotoxin"/>
</dbReference>
<dbReference type="AlphaFoldDB" id="A0A563DU34"/>
<name>A0A563DU34_9MICO</name>
<dbReference type="Pfam" id="PF00545">
    <property type="entry name" value="Ribonuclease"/>
    <property type="match status" value="1"/>
</dbReference>
<evidence type="ECO:0000256" key="2">
    <source>
        <dbReference type="ARBA" id="ARBA00022801"/>
    </source>
</evidence>
<keyword evidence="1" id="KW-0540">Nuclease</keyword>
<keyword evidence="5" id="KW-1185">Reference proteome</keyword>
<keyword evidence="2" id="KW-0378">Hydrolase</keyword>
<evidence type="ECO:0000256" key="3">
    <source>
        <dbReference type="SAM" id="MobiDB-lite"/>
    </source>
</evidence>
<evidence type="ECO:0000313" key="4">
    <source>
        <dbReference type="EMBL" id="TWP33451.1"/>
    </source>
</evidence>
<dbReference type="InterPro" id="IPR000026">
    <property type="entry name" value="N1-like"/>
</dbReference>
<dbReference type="GO" id="GO:0003723">
    <property type="term" value="F:RNA binding"/>
    <property type="evidence" value="ECO:0007669"/>
    <property type="project" value="InterPro"/>
</dbReference>
<comment type="caution">
    <text evidence="4">The sequence shown here is derived from an EMBL/GenBank/DDBJ whole genome shotgun (WGS) entry which is preliminary data.</text>
</comment>
<dbReference type="Gene3D" id="3.10.450.30">
    <property type="entry name" value="Microbial ribonucleases"/>
    <property type="match status" value="1"/>
</dbReference>
<evidence type="ECO:0000256" key="1">
    <source>
        <dbReference type="ARBA" id="ARBA00022722"/>
    </source>
</evidence>
<sequence length="139" mass="14975">MAVGALVLILLVVWAIAHVGDGGGSGGSASGRSLVPTTSVTSSQAADQGGTVAYDRLPTQAHHTLDLIAAGGPFPYPHDGIVYQNRERMLPKEANGYYHEYTVDTPGSSDRGARRIIKARDGTLYYTDDHYRSFRRIVQ</sequence>
<dbReference type="GO" id="GO:0004521">
    <property type="term" value="F:RNA endonuclease activity"/>
    <property type="evidence" value="ECO:0007669"/>
    <property type="project" value="InterPro"/>
</dbReference>
<reference evidence="4 5" key="1">
    <citation type="submission" date="2019-05" db="EMBL/GenBank/DDBJ databases">
        <authorList>
            <person name="Lee S.D."/>
        </authorList>
    </citation>
    <scope>NUCLEOTIDE SEQUENCE [LARGE SCALE GENOMIC DNA]</scope>
    <source>
        <strain evidence="4 5">C5-26</strain>
    </source>
</reference>
<dbReference type="SUPFAM" id="SSF53933">
    <property type="entry name" value="Microbial ribonucleases"/>
    <property type="match status" value="1"/>
</dbReference>
<dbReference type="Proteomes" id="UP000320244">
    <property type="component" value="Unassembled WGS sequence"/>
</dbReference>
<proteinExistence type="predicted"/>
<protein>
    <submittedName>
        <fullName evidence="4">Uncharacterized protein</fullName>
    </submittedName>
</protein>
<dbReference type="EMBL" id="VCQV01000042">
    <property type="protein sequence ID" value="TWP33451.1"/>
    <property type="molecule type" value="Genomic_DNA"/>
</dbReference>
<dbReference type="OrthoDB" id="5326845at2"/>
<accession>A0A563DU34</accession>
<evidence type="ECO:0000313" key="5">
    <source>
        <dbReference type="Proteomes" id="UP000320244"/>
    </source>
</evidence>
<gene>
    <name evidence="4" type="ORF">FGL98_21460</name>
</gene>
<organism evidence="4 5">
    <name type="scientific">Leekyejoonella antrihumi</name>
    <dbReference type="NCBI Taxonomy" id="1660198"/>
    <lineage>
        <taxon>Bacteria</taxon>
        <taxon>Bacillati</taxon>
        <taxon>Actinomycetota</taxon>
        <taxon>Actinomycetes</taxon>
        <taxon>Micrococcales</taxon>
        <taxon>Dermacoccaceae</taxon>
        <taxon>Leekyejoonella</taxon>
    </lineage>
</organism>
<reference evidence="4 5" key="2">
    <citation type="submission" date="2019-08" db="EMBL/GenBank/DDBJ databases">
        <title>Jejuicoccus antrihumi gen. nov., sp. nov., a new member of the family Dermacoccaceae isolated from a cave.</title>
        <authorList>
            <person name="Schumann P."/>
            <person name="Kim I.S."/>
        </authorList>
    </citation>
    <scope>NUCLEOTIDE SEQUENCE [LARGE SCALE GENOMIC DNA]</scope>
    <source>
        <strain evidence="4 5">C5-26</strain>
    </source>
</reference>
<feature type="compositionally biased region" description="Polar residues" evidence="3">
    <location>
        <begin position="35"/>
        <end position="46"/>
    </location>
</feature>
<dbReference type="GO" id="GO:0016787">
    <property type="term" value="F:hydrolase activity"/>
    <property type="evidence" value="ECO:0007669"/>
    <property type="project" value="UniProtKB-KW"/>
</dbReference>
<feature type="region of interest" description="Disordered" evidence="3">
    <location>
        <begin position="24"/>
        <end position="47"/>
    </location>
</feature>